<name>A0A8S2WNJ8_9BILA</name>
<gene>
    <name evidence="2" type="ORF">GIL414_LOCUS32517</name>
    <name evidence="1" type="ORF">SMN809_LOCUS31953</name>
</gene>
<proteinExistence type="predicted"/>
<comment type="caution">
    <text evidence="2">The sequence shown here is derived from an EMBL/GenBank/DDBJ whole genome shotgun (WGS) entry which is preliminary data.</text>
</comment>
<evidence type="ECO:0000313" key="1">
    <source>
        <dbReference type="EMBL" id="CAF4433927.1"/>
    </source>
</evidence>
<dbReference type="Proteomes" id="UP000681720">
    <property type="component" value="Unassembled WGS sequence"/>
</dbReference>
<accession>A0A8S2WNJ8</accession>
<reference evidence="2" key="1">
    <citation type="submission" date="2021-02" db="EMBL/GenBank/DDBJ databases">
        <authorList>
            <person name="Nowell W R."/>
        </authorList>
    </citation>
    <scope>NUCLEOTIDE SEQUENCE</scope>
</reference>
<evidence type="ECO:0000313" key="2">
    <source>
        <dbReference type="EMBL" id="CAF4453172.1"/>
    </source>
</evidence>
<dbReference type="Proteomes" id="UP000676336">
    <property type="component" value="Unassembled WGS sequence"/>
</dbReference>
<evidence type="ECO:0000313" key="3">
    <source>
        <dbReference type="Proteomes" id="UP000681720"/>
    </source>
</evidence>
<dbReference type="EMBL" id="CAJOBI010065444">
    <property type="protein sequence ID" value="CAF4433927.1"/>
    <property type="molecule type" value="Genomic_DNA"/>
</dbReference>
<protein>
    <submittedName>
        <fullName evidence="2">Uncharacterized protein</fullName>
    </submittedName>
</protein>
<dbReference type="AlphaFoldDB" id="A0A8S2WNJ8"/>
<feature type="non-terminal residue" evidence="2">
    <location>
        <position position="70"/>
    </location>
</feature>
<feature type="non-terminal residue" evidence="2">
    <location>
        <position position="1"/>
    </location>
</feature>
<sequence>SNKGNLKAYPFCIQYFSNIGVKRVLIDFIADSSETAIDVYRNARLILDKYELNFDGLTTIGSDNTNVNMG</sequence>
<organism evidence="2 3">
    <name type="scientific">Rotaria magnacalcarata</name>
    <dbReference type="NCBI Taxonomy" id="392030"/>
    <lineage>
        <taxon>Eukaryota</taxon>
        <taxon>Metazoa</taxon>
        <taxon>Spiralia</taxon>
        <taxon>Gnathifera</taxon>
        <taxon>Rotifera</taxon>
        <taxon>Eurotatoria</taxon>
        <taxon>Bdelloidea</taxon>
        <taxon>Philodinida</taxon>
        <taxon>Philodinidae</taxon>
        <taxon>Rotaria</taxon>
    </lineage>
</organism>
<dbReference type="EMBL" id="CAJOBJ010069296">
    <property type="protein sequence ID" value="CAF4453172.1"/>
    <property type="molecule type" value="Genomic_DNA"/>
</dbReference>